<feature type="transmembrane region" description="Helical" evidence="1">
    <location>
        <begin position="6"/>
        <end position="29"/>
    </location>
</feature>
<keyword evidence="1" id="KW-0472">Membrane</keyword>
<evidence type="ECO:0000256" key="1">
    <source>
        <dbReference type="SAM" id="Phobius"/>
    </source>
</evidence>
<dbReference type="EMBL" id="CP002400">
    <property type="protein sequence ID" value="ADU28135.1"/>
    <property type="molecule type" value="Genomic_DNA"/>
</dbReference>
<gene>
    <name evidence="2" type="ordered locus">Ethha_2642</name>
</gene>
<dbReference type="RefSeq" id="WP_013486478.1">
    <property type="nucleotide sequence ID" value="NC_014828.1"/>
</dbReference>
<dbReference type="KEGG" id="eha:Ethha_2642"/>
<evidence type="ECO:0000313" key="2">
    <source>
        <dbReference type="EMBL" id="ADU28135.1"/>
    </source>
</evidence>
<name>E6U765_ETHHY</name>
<organism evidence="2 3">
    <name type="scientific">Ethanoligenens harbinense (strain DSM 18485 / JCM 12961 / CGMCC 1.5033 / YUAN-3)</name>
    <dbReference type="NCBI Taxonomy" id="663278"/>
    <lineage>
        <taxon>Bacteria</taxon>
        <taxon>Bacillati</taxon>
        <taxon>Bacillota</taxon>
        <taxon>Clostridia</taxon>
        <taxon>Eubacteriales</taxon>
        <taxon>Oscillospiraceae</taxon>
        <taxon>Ethanoligenens</taxon>
    </lineage>
</organism>
<dbReference type="Proteomes" id="UP000001551">
    <property type="component" value="Chromosome"/>
</dbReference>
<protein>
    <submittedName>
        <fullName evidence="2">Uncharacterized protein</fullName>
    </submittedName>
</protein>
<keyword evidence="1" id="KW-1133">Transmembrane helix</keyword>
<dbReference type="AlphaFoldDB" id="E6U765"/>
<sequence>MKFTHTVGALFAAAAVLLAVSGGVAYFLYRISRERAYNEKWKDYVDCGLA</sequence>
<reference evidence="2 3" key="1">
    <citation type="submission" date="2010-12" db="EMBL/GenBank/DDBJ databases">
        <title>Complete sequence of Ethanoligenens harbinense YUAN-3.</title>
        <authorList>
            <person name="Lucas S."/>
            <person name="Copeland A."/>
            <person name="Lapidus A."/>
            <person name="Cheng J.-F."/>
            <person name="Bruce D."/>
            <person name="Goodwin L."/>
            <person name="Pitluck S."/>
            <person name="Chertkov O."/>
            <person name="Misra M."/>
            <person name="Detter J.C."/>
            <person name="Han C."/>
            <person name="Tapia R."/>
            <person name="Land M."/>
            <person name="Hauser L."/>
            <person name="Jeffries C."/>
            <person name="Kyrpides N."/>
            <person name="Ivanova N."/>
            <person name="Mikhailova N."/>
            <person name="Wang A."/>
            <person name="Mouttaki H."/>
            <person name="He Z."/>
            <person name="Zhou J."/>
            <person name="Hemme C.L."/>
            <person name="Woyke T."/>
        </authorList>
    </citation>
    <scope>NUCLEOTIDE SEQUENCE [LARGE SCALE GENOMIC DNA]</scope>
    <source>
        <strain evidence="3">DSM 18485 / JCM 12961 / CGMCC 1.5033 / YUAN-3</strain>
    </source>
</reference>
<keyword evidence="3" id="KW-1185">Reference proteome</keyword>
<keyword evidence="1" id="KW-0812">Transmembrane</keyword>
<accession>E6U765</accession>
<proteinExistence type="predicted"/>
<evidence type="ECO:0000313" key="3">
    <source>
        <dbReference type="Proteomes" id="UP000001551"/>
    </source>
</evidence>
<dbReference type="HOGENOM" id="CLU_3134076_0_0_9"/>